<organism evidence="1 2">
    <name type="scientific">Zhongshania aliphaticivorans</name>
    <dbReference type="NCBI Taxonomy" id="1470434"/>
    <lineage>
        <taxon>Bacteria</taxon>
        <taxon>Pseudomonadati</taxon>
        <taxon>Pseudomonadota</taxon>
        <taxon>Gammaproteobacteria</taxon>
        <taxon>Cellvibrionales</taxon>
        <taxon>Spongiibacteraceae</taxon>
        <taxon>Zhongshania</taxon>
    </lineage>
</organism>
<evidence type="ECO:0000313" key="2">
    <source>
        <dbReference type="Proteomes" id="UP000074119"/>
    </source>
</evidence>
<name>A0A127M5P4_9GAMM</name>
<accession>A0A127M5P4</accession>
<dbReference type="RefSeq" id="WP_008250003.1">
    <property type="nucleotide sequence ID" value="NZ_CP014544.1"/>
</dbReference>
<dbReference type="EMBL" id="CP014544">
    <property type="protein sequence ID" value="AMO68545.1"/>
    <property type="molecule type" value="Genomic_DNA"/>
</dbReference>
<sequence>MLIASYLLGYDEDGSVRHIAVDNILPDVKQSFDYTLYPRESAKGQEILDLVLLFAEADEHRKTICLPNLPLPVASHLLSGQPLQIIDFAYGRVVRLAFDAPVSQQRCA</sequence>
<dbReference type="KEGG" id="zal:AZF00_09635"/>
<evidence type="ECO:0000313" key="1">
    <source>
        <dbReference type="EMBL" id="AMO68545.1"/>
    </source>
</evidence>
<proteinExistence type="predicted"/>
<dbReference type="AlphaFoldDB" id="A0A127M5P4"/>
<gene>
    <name evidence="1" type="ORF">AZF00_09635</name>
</gene>
<protein>
    <submittedName>
        <fullName evidence="1">Uncharacterized protein</fullName>
    </submittedName>
</protein>
<reference evidence="1 2" key="1">
    <citation type="submission" date="2015-12" db="EMBL/GenBank/DDBJ databases">
        <authorList>
            <person name="Shamseldin A."/>
            <person name="Moawad H."/>
            <person name="Abd El-Rahim W.M."/>
            <person name="Sadowsky M.J."/>
        </authorList>
    </citation>
    <scope>NUCLEOTIDE SEQUENCE [LARGE SCALE GENOMIC DNA]</scope>
    <source>
        <strain evidence="1 2">SM2</strain>
    </source>
</reference>
<dbReference type="STRING" id="1470434.AZF00_09635"/>
<dbReference type="Proteomes" id="UP000074119">
    <property type="component" value="Chromosome"/>
</dbReference>